<feature type="region of interest" description="Disordered" evidence="1">
    <location>
        <begin position="401"/>
        <end position="443"/>
    </location>
</feature>
<dbReference type="AlphaFoldDB" id="A0A1U7LPG9"/>
<organism evidence="2 3">
    <name type="scientific">Neolecta irregularis (strain DAH-3)</name>
    <dbReference type="NCBI Taxonomy" id="1198029"/>
    <lineage>
        <taxon>Eukaryota</taxon>
        <taxon>Fungi</taxon>
        <taxon>Dikarya</taxon>
        <taxon>Ascomycota</taxon>
        <taxon>Taphrinomycotina</taxon>
        <taxon>Neolectales</taxon>
        <taxon>Neolectaceae</taxon>
        <taxon>Neolecta</taxon>
    </lineage>
</organism>
<keyword evidence="3" id="KW-1185">Reference proteome</keyword>
<evidence type="ECO:0000313" key="3">
    <source>
        <dbReference type="Proteomes" id="UP000186594"/>
    </source>
</evidence>
<dbReference type="EMBL" id="LXFE01000737">
    <property type="protein sequence ID" value="OLL24547.1"/>
    <property type="molecule type" value="Genomic_DNA"/>
</dbReference>
<proteinExistence type="predicted"/>
<comment type="caution">
    <text evidence="2">The sequence shown here is derived from an EMBL/GenBank/DDBJ whole genome shotgun (WGS) entry which is preliminary data.</text>
</comment>
<feature type="compositionally biased region" description="Polar residues" evidence="1">
    <location>
        <begin position="403"/>
        <end position="418"/>
    </location>
</feature>
<protein>
    <recommendedName>
        <fullName evidence="4">Pentatricopeptide repeat-containing protein</fullName>
    </recommendedName>
</protein>
<gene>
    <name evidence="2" type="ORF">NEOLI_001810</name>
</gene>
<evidence type="ECO:0008006" key="4">
    <source>
        <dbReference type="Google" id="ProtNLM"/>
    </source>
</evidence>
<feature type="compositionally biased region" description="Basic and acidic residues" evidence="1">
    <location>
        <begin position="431"/>
        <end position="443"/>
    </location>
</feature>
<name>A0A1U7LPG9_NEOID</name>
<evidence type="ECO:0000256" key="1">
    <source>
        <dbReference type="SAM" id="MobiDB-lite"/>
    </source>
</evidence>
<reference evidence="2 3" key="1">
    <citation type="submission" date="2016-04" db="EMBL/GenBank/DDBJ databases">
        <title>Evolutionary innovation and constraint leading to complex multicellularity in the Ascomycota.</title>
        <authorList>
            <person name="Cisse O."/>
            <person name="Nguyen A."/>
            <person name="Hewitt D.A."/>
            <person name="Jedd G."/>
            <person name="Stajich J.E."/>
        </authorList>
    </citation>
    <scope>NUCLEOTIDE SEQUENCE [LARGE SCALE GENOMIC DNA]</scope>
    <source>
        <strain evidence="2 3">DAH-3</strain>
    </source>
</reference>
<accession>A0A1U7LPG9</accession>
<evidence type="ECO:0000313" key="2">
    <source>
        <dbReference type="EMBL" id="OLL24547.1"/>
    </source>
</evidence>
<sequence length="443" mass="51749">MNSPRSLIRLHRTPLVFSHMNRRKLVTNNPVPDPIYHRIQKHVRPAFMIAEKREMPCYQISATYLKKNKSFAPLNRRLLRKARNPKKNSCLSWRLLIAGNKHDPEFIWDLYQQSKLTARASLAVGSDFVNAFLELKDFNRAFTVWKDYCLFLANMAIGLINLAPNQDLLRDIWSEIHRKSHQKQEISNHLLYHYTKKLAEFDFYIAQKFVLENSKEDRRPEPWIAIVRACGKRKKIKELYDVFVNLQGLGIDIQPIIQSLCCALAQTRPEMIFAVFQGRLEYYSSITERELIGLIISFNMEMMERGLHESKWTIPLQGFICRNRWQGAKQVLKYVEEKDRKALLPTLKFYLLEVLKKEKCKHGLLLEDVEQMDENFLEGLYYQVLKDSGKDGNMQILARMIEQKNNNPTAKKPTGQSPQEQMEKMGGQGEQGKRKDSDKVATG</sequence>
<dbReference type="Proteomes" id="UP000186594">
    <property type="component" value="Unassembled WGS sequence"/>
</dbReference>